<feature type="domain" description="GmrSD restriction endonucleases C-terminal" evidence="2">
    <location>
        <begin position="95"/>
        <end position="221"/>
    </location>
</feature>
<dbReference type="InterPro" id="IPR011089">
    <property type="entry name" value="GmrSD_C"/>
</dbReference>
<gene>
    <name evidence="3" type="ORF">ACFPYK_11505</name>
</gene>
<dbReference type="PANTHER" id="PTHR24094">
    <property type="entry name" value="SECRETED PROTEIN"/>
    <property type="match status" value="1"/>
</dbReference>
<reference evidence="4" key="1">
    <citation type="journal article" date="2019" name="Int. J. Syst. Evol. Microbiol.">
        <title>The Global Catalogue of Microorganisms (GCM) 10K type strain sequencing project: providing services to taxonomists for standard genome sequencing and annotation.</title>
        <authorList>
            <consortium name="The Broad Institute Genomics Platform"/>
            <consortium name="The Broad Institute Genome Sequencing Center for Infectious Disease"/>
            <person name="Wu L."/>
            <person name="Ma J."/>
        </authorList>
    </citation>
    <scope>NUCLEOTIDE SEQUENCE [LARGE SCALE GENOMIC DNA]</scope>
    <source>
        <strain evidence="4">CGMCC 4.7198</strain>
    </source>
</reference>
<protein>
    <submittedName>
        <fullName evidence="3">HNH endonuclease family protein</fullName>
    </submittedName>
</protein>
<proteinExistence type="predicted"/>
<dbReference type="RefSeq" id="WP_163695264.1">
    <property type="nucleotide sequence ID" value="NZ_JBHSQL010000008.1"/>
</dbReference>
<keyword evidence="3" id="KW-0255">Endonuclease</keyword>
<dbReference type="EMBL" id="JBHSQL010000008">
    <property type="protein sequence ID" value="MFC6150021.1"/>
    <property type="molecule type" value="Genomic_DNA"/>
</dbReference>
<feature type="chain" id="PRO_5045378499" evidence="1">
    <location>
        <begin position="28"/>
        <end position="320"/>
    </location>
</feature>
<evidence type="ECO:0000313" key="4">
    <source>
        <dbReference type="Proteomes" id="UP001596097"/>
    </source>
</evidence>
<accession>A0ABW1QKY0</accession>
<dbReference type="Proteomes" id="UP001596097">
    <property type="component" value="Unassembled WGS sequence"/>
</dbReference>
<keyword evidence="3" id="KW-0540">Nuclease</keyword>
<keyword evidence="3" id="KW-0378">Hydrolase</keyword>
<evidence type="ECO:0000256" key="1">
    <source>
        <dbReference type="SAM" id="SignalP"/>
    </source>
</evidence>
<comment type="caution">
    <text evidence="3">The sequence shown here is derived from an EMBL/GenBank/DDBJ whole genome shotgun (WGS) entry which is preliminary data.</text>
</comment>
<organism evidence="3 4">
    <name type="scientific">Mumia xiangluensis</name>
    <dbReference type="NCBI Taxonomy" id="1678900"/>
    <lineage>
        <taxon>Bacteria</taxon>
        <taxon>Bacillati</taxon>
        <taxon>Actinomycetota</taxon>
        <taxon>Actinomycetes</taxon>
        <taxon>Propionibacteriales</taxon>
        <taxon>Nocardioidaceae</taxon>
        <taxon>Mumia</taxon>
    </lineage>
</organism>
<keyword evidence="1" id="KW-0732">Signal</keyword>
<evidence type="ECO:0000313" key="3">
    <source>
        <dbReference type="EMBL" id="MFC6150021.1"/>
    </source>
</evidence>
<feature type="signal peptide" evidence="1">
    <location>
        <begin position="1"/>
        <end position="27"/>
    </location>
</feature>
<dbReference type="PROSITE" id="PS51257">
    <property type="entry name" value="PROKAR_LIPOPROTEIN"/>
    <property type="match status" value="1"/>
</dbReference>
<keyword evidence="4" id="KW-1185">Reference proteome</keyword>
<name>A0ABW1QKY0_9ACTN</name>
<evidence type="ECO:0000259" key="2">
    <source>
        <dbReference type="Pfam" id="PF07510"/>
    </source>
</evidence>
<dbReference type="Pfam" id="PF07510">
    <property type="entry name" value="GmrSD_C"/>
    <property type="match status" value="1"/>
</dbReference>
<sequence length="320" mass="33494">MPLRATRLVLAAAAALLVLSGCGPVDGDLAAQGATETAAPAEVADQVTRARTMLDGLEVAGRAPKTGYDRVRQYGQAWADVTRTGCGTRDNVLARDLRDPEKRNACVVVAGSLDDPYTGSTIAFRKADAAAVQIDHVVPLSLSWQLGAQQWPVGKRVAFANDPLNLLAVDGPTNSSKSDSGPDAWLPPHKRYRCTYVIRFTRVAAAYALRVTAPMKAAIVRVLDGCTRVVGSPADLEPLPESVWSYAAGFAKGASSSPPATAAVDASACPAAKPVKGNVPGGGGDRIYHLPGTRWYARTVPEECFATAAAAEAAGFRSPR</sequence>
<dbReference type="PANTHER" id="PTHR24094:SF15">
    <property type="entry name" value="AMP-DEPENDENT SYNTHETASE_LIGASE DOMAIN-CONTAINING PROTEIN-RELATED"/>
    <property type="match status" value="1"/>
</dbReference>
<dbReference type="GO" id="GO:0004519">
    <property type="term" value="F:endonuclease activity"/>
    <property type="evidence" value="ECO:0007669"/>
    <property type="project" value="UniProtKB-KW"/>
</dbReference>